<feature type="signal peptide" evidence="2">
    <location>
        <begin position="1"/>
        <end position="20"/>
    </location>
</feature>
<reference evidence="3 4" key="1">
    <citation type="submission" date="2017-03" db="EMBL/GenBank/DDBJ databases">
        <title>Genomes of endolithic fungi from Antarctica.</title>
        <authorList>
            <person name="Coleine C."/>
            <person name="Masonjones S."/>
            <person name="Stajich J.E."/>
        </authorList>
    </citation>
    <scope>NUCLEOTIDE SEQUENCE [LARGE SCALE GENOMIC DNA]</scope>
    <source>
        <strain evidence="3 4">CCFEE 5187</strain>
    </source>
</reference>
<sequence length="156" mass="16292">MKVSFISFFALSTCFLGVLSAPTVEANTDVVEKRQISSAYSIVDSLFSDIKQYTGAINATAAGLSSSSTQADNATAAAAYRSNVKQMTKRINDATKKVNALSKSTPSNLEARQATSPTALATLVTNLLLEVGGALNQIIGTLGLSRSPPPFAKPCD</sequence>
<feature type="coiled-coil region" evidence="1">
    <location>
        <begin position="77"/>
        <end position="104"/>
    </location>
</feature>
<name>A0A4U0WJA1_9PEZI</name>
<keyword evidence="1" id="KW-0175">Coiled coil</keyword>
<keyword evidence="2" id="KW-0732">Signal</keyword>
<organism evidence="3 4">
    <name type="scientific">Cryomyces minteri</name>
    <dbReference type="NCBI Taxonomy" id="331657"/>
    <lineage>
        <taxon>Eukaryota</taxon>
        <taxon>Fungi</taxon>
        <taxon>Dikarya</taxon>
        <taxon>Ascomycota</taxon>
        <taxon>Pezizomycotina</taxon>
        <taxon>Dothideomycetes</taxon>
        <taxon>Dothideomycetes incertae sedis</taxon>
        <taxon>Cryomyces</taxon>
    </lineage>
</organism>
<gene>
    <name evidence="3" type="ORF">B0A49_09323</name>
</gene>
<proteinExistence type="predicted"/>
<keyword evidence="4" id="KW-1185">Reference proteome</keyword>
<dbReference type="EMBL" id="NAJN01001564">
    <property type="protein sequence ID" value="TKA62433.1"/>
    <property type="molecule type" value="Genomic_DNA"/>
</dbReference>
<dbReference type="Proteomes" id="UP000308768">
    <property type="component" value="Unassembled WGS sequence"/>
</dbReference>
<evidence type="ECO:0000313" key="4">
    <source>
        <dbReference type="Proteomes" id="UP000308768"/>
    </source>
</evidence>
<evidence type="ECO:0008006" key="5">
    <source>
        <dbReference type="Google" id="ProtNLM"/>
    </source>
</evidence>
<dbReference type="OrthoDB" id="5400400at2759"/>
<evidence type="ECO:0000313" key="3">
    <source>
        <dbReference type="EMBL" id="TKA62433.1"/>
    </source>
</evidence>
<feature type="chain" id="PRO_5020636996" description="Cell wall protein" evidence="2">
    <location>
        <begin position="21"/>
        <end position="156"/>
    </location>
</feature>
<evidence type="ECO:0000256" key="1">
    <source>
        <dbReference type="SAM" id="Coils"/>
    </source>
</evidence>
<protein>
    <recommendedName>
        <fullName evidence="5">Cell wall protein</fullName>
    </recommendedName>
</protein>
<comment type="caution">
    <text evidence="3">The sequence shown here is derived from an EMBL/GenBank/DDBJ whole genome shotgun (WGS) entry which is preliminary data.</text>
</comment>
<accession>A0A4U0WJA1</accession>
<dbReference type="AlphaFoldDB" id="A0A4U0WJA1"/>
<evidence type="ECO:0000256" key="2">
    <source>
        <dbReference type="SAM" id="SignalP"/>
    </source>
</evidence>